<keyword evidence="1" id="KW-0449">Lipoprotein</keyword>
<evidence type="ECO:0000313" key="2">
    <source>
        <dbReference type="Proteomes" id="UP000011778"/>
    </source>
</evidence>
<dbReference type="EMBL" id="AFMD02000015">
    <property type="protein sequence ID" value="EMG24217.1"/>
    <property type="molecule type" value="Genomic_DNA"/>
</dbReference>
<comment type="caution">
    <text evidence="1">The sequence shown here is derived from an EMBL/GenBank/DDBJ whole genome shotgun (WGS) entry which is preliminary data.</text>
</comment>
<evidence type="ECO:0000313" key="1">
    <source>
        <dbReference type="EMBL" id="EMG24217.1"/>
    </source>
</evidence>
<reference evidence="1 2" key="1">
    <citation type="submission" date="2013-02" db="EMBL/GenBank/DDBJ databases">
        <authorList>
            <person name="Harkins D.M."/>
            <person name="Durkin A.S."/>
            <person name="Brinkac L.M."/>
            <person name="Haft D.H."/>
            <person name="Selengut J.D."/>
            <person name="Sanka R."/>
            <person name="DePew J."/>
            <person name="Purushe J."/>
            <person name="Tulsiani S.M."/>
            <person name="Graham G.C."/>
            <person name="Burns M.-A."/>
            <person name="Dohnt M.F."/>
            <person name="Smythe L.D."/>
            <person name="McKay D.B."/>
            <person name="Craig S.B."/>
            <person name="Vinetz J.M."/>
            <person name="Sutton G.G."/>
            <person name="Nierman W.C."/>
            <person name="Fouts D.E."/>
        </authorList>
    </citation>
    <scope>NUCLEOTIDE SEQUENCE [LARGE SCALE GENOMIC DNA]</scope>
    <source>
        <strain evidence="1 2">LT2050</strain>
    </source>
</reference>
<protein>
    <submittedName>
        <fullName evidence="1">Putative lipoprotein</fullName>
    </submittedName>
</protein>
<organism evidence="1 2">
    <name type="scientific">Leptospira interrogans serovar Copenhageni str. LT2050</name>
    <dbReference type="NCBI Taxonomy" id="1001598"/>
    <lineage>
        <taxon>Bacteria</taxon>
        <taxon>Pseudomonadati</taxon>
        <taxon>Spirochaetota</taxon>
        <taxon>Spirochaetia</taxon>
        <taxon>Leptospirales</taxon>
        <taxon>Leptospiraceae</taxon>
        <taxon>Leptospira</taxon>
    </lineage>
</organism>
<feature type="non-terminal residue" evidence="1">
    <location>
        <position position="37"/>
    </location>
</feature>
<dbReference type="AlphaFoldDB" id="M3IUR2"/>
<name>M3IUR2_LEPIT</name>
<dbReference type="PROSITE" id="PS51257">
    <property type="entry name" value="PROKAR_LIPOPROTEIN"/>
    <property type="match status" value="1"/>
</dbReference>
<accession>M3IUR2</accession>
<dbReference type="Proteomes" id="UP000011778">
    <property type="component" value="Unassembled WGS sequence"/>
</dbReference>
<gene>
    <name evidence="1" type="ORF">LEP1GSC150_3912</name>
</gene>
<sequence>MKTLRFKTILFIGIVSFFGSCIYRDIRVPGLSTNYTQ</sequence>
<proteinExistence type="predicted"/>